<name>A0A0U3MJC4_9BURK</name>
<dbReference type="PATRIC" id="fig|76731.3.peg.4478"/>
<dbReference type="OrthoDB" id="9151260at2"/>
<dbReference type="EMBL" id="CP013729">
    <property type="protein sequence ID" value="ALV08813.1"/>
    <property type="molecule type" value="Genomic_DNA"/>
</dbReference>
<accession>A0A0U3MJC4</accession>
<reference evidence="1 2" key="1">
    <citation type="submission" date="2015-12" db="EMBL/GenBank/DDBJ databases">
        <title>Complete genome of Roseateles depolymerans KCTC 42856.</title>
        <authorList>
            <person name="Kim K.M."/>
        </authorList>
    </citation>
    <scope>NUCLEOTIDE SEQUENCE [LARGE SCALE GENOMIC DNA]</scope>
    <source>
        <strain evidence="1 2">KCTC 42856</strain>
    </source>
</reference>
<evidence type="ECO:0000313" key="2">
    <source>
        <dbReference type="Proteomes" id="UP000060699"/>
    </source>
</evidence>
<evidence type="ECO:0000313" key="1">
    <source>
        <dbReference type="EMBL" id="ALV08813.1"/>
    </source>
</evidence>
<organism evidence="1 2">
    <name type="scientific">Roseateles depolymerans</name>
    <dbReference type="NCBI Taxonomy" id="76731"/>
    <lineage>
        <taxon>Bacteria</taxon>
        <taxon>Pseudomonadati</taxon>
        <taxon>Pseudomonadota</taxon>
        <taxon>Betaproteobacteria</taxon>
        <taxon>Burkholderiales</taxon>
        <taxon>Sphaerotilaceae</taxon>
        <taxon>Roseateles</taxon>
    </lineage>
</organism>
<protein>
    <submittedName>
        <fullName evidence="1">Uncharacterized protein</fullName>
    </submittedName>
</protein>
<keyword evidence="2" id="KW-1185">Reference proteome</keyword>
<dbReference type="AlphaFoldDB" id="A0A0U3MJC4"/>
<dbReference type="STRING" id="76731.RD2015_4371"/>
<proteinExistence type="predicted"/>
<dbReference type="KEGG" id="rdp:RD2015_4371"/>
<sequence precursor="true">MCANRSLGMTLARRPVRLPIRLLVGLSAALLAAGLQAAPASEPSPAAAPSGEALELKFSQFFRQPIGDHGLALSEALLAADGRNVRLVGYMVAQEQPRPGRFWLTPRPVRMSEHADGEADDLPPSTVTVQLDPSQKDRLVPHQDGLLVLTGRLRVGRVEDETGRVSWVRLELPPQALQSQPVAPAPSSPPHAH</sequence>
<dbReference type="RefSeq" id="WP_058936700.1">
    <property type="nucleotide sequence ID" value="NZ_CP013729.1"/>
</dbReference>
<gene>
    <name evidence="1" type="ORF">RD2015_4371</name>
</gene>
<dbReference type="Proteomes" id="UP000060699">
    <property type="component" value="Chromosome"/>
</dbReference>